<feature type="domain" description="Glycine transporter" evidence="7">
    <location>
        <begin position="1"/>
        <end position="60"/>
    </location>
</feature>
<comment type="subcellular location">
    <subcellularLocation>
        <location evidence="1">Cell membrane</location>
        <topology evidence="1">Multi-pass membrane protein</topology>
    </subcellularLocation>
</comment>
<keyword evidence="4 6" id="KW-1133">Transmembrane helix</keyword>
<keyword evidence="2" id="KW-1003">Cell membrane</keyword>
<keyword evidence="5 6" id="KW-0472">Membrane</keyword>
<evidence type="ECO:0000256" key="4">
    <source>
        <dbReference type="ARBA" id="ARBA00022989"/>
    </source>
</evidence>
<reference evidence="8" key="1">
    <citation type="journal article" date="2014" name="Front. Microbiol.">
        <title>High frequency of phylogenetically diverse reductive dehalogenase-homologous genes in deep subseafloor sedimentary metagenomes.</title>
        <authorList>
            <person name="Kawai M."/>
            <person name="Futagami T."/>
            <person name="Toyoda A."/>
            <person name="Takaki Y."/>
            <person name="Nishi S."/>
            <person name="Hori S."/>
            <person name="Arai W."/>
            <person name="Tsubouchi T."/>
            <person name="Morono Y."/>
            <person name="Uchiyama I."/>
            <person name="Ito T."/>
            <person name="Fujiyama A."/>
            <person name="Inagaki F."/>
            <person name="Takami H."/>
        </authorList>
    </citation>
    <scope>NUCLEOTIDE SEQUENCE</scope>
    <source>
        <strain evidence="8">Expedition CK06-06</strain>
    </source>
</reference>
<organism evidence="8">
    <name type="scientific">marine sediment metagenome</name>
    <dbReference type="NCBI Taxonomy" id="412755"/>
    <lineage>
        <taxon>unclassified sequences</taxon>
        <taxon>metagenomes</taxon>
        <taxon>ecological metagenomes</taxon>
    </lineage>
</organism>
<dbReference type="GO" id="GO:0005886">
    <property type="term" value="C:plasma membrane"/>
    <property type="evidence" value="ECO:0007669"/>
    <property type="project" value="UniProtKB-SubCell"/>
</dbReference>
<dbReference type="PANTHER" id="PTHR30506:SF3">
    <property type="entry name" value="UPF0126 INNER MEMBRANE PROTEIN YADS-RELATED"/>
    <property type="match status" value="1"/>
</dbReference>
<gene>
    <name evidence="8" type="ORF">S01H4_62320</name>
</gene>
<evidence type="ECO:0000259" key="7">
    <source>
        <dbReference type="Pfam" id="PF03458"/>
    </source>
</evidence>
<dbReference type="Pfam" id="PF03458">
    <property type="entry name" value="Gly_transporter"/>
    <property type="match status" value="2"/>
</dbReference>
<feature type="transmembrane region" description="Helical" evidence="6">
    <location>
        <begin position="45"/>
        <end position="63"/>
    </location>
</feature>
<evidence type="ECO:0000256" key="3">
    <source>
        <dbReference type="ARBA" id="ARBA00022692"/>
    </source>
</evidence>
<feature type="transmembrane region" description="Helical" evidence="6">
    <location>
        <begin position="7"/>
        <end position="25"/>
    </location>
</feature>
<dbReference type="InterPro" id="IPR005115">
    <property type="entry name" value="Gly_transporter"/>
</dbReference>
<dbReference type="AlphaFoldDB" id="X1DBZ0"/>
<protein>
    <recommendedName>
        <fullName evidence="7">Glycine transporter domain-containing protein</fullName>
    </recommendedName>
</protein>
<sequence length="158" mass="16633">ALIAARYRMDVLGFVLIGTITGIGGGTTRDLLLGRTVWWTQNPSELVLCVVASLITFLMMSYVTHPKHRQNGMVWADALGLAAFGIVGCHVALNFGAPFVVAVFMGMVTATGGGMIRDVLTNTTPMILGGQLYATAAIAGSLMYASLHYLGIPEALSA</sequence>
<feature type="non-terminal residue" evidence="8">
    <location>
        <position position="1"/>
    </location>
</feature>
<dbReference type="PANTHER" id="PTHR30506">
    <property type="entry name" value="INNER MEMBRANE PROTEIN"/>
    <property type="match status" value="1"/>
</dbReference>
<feature type="transmembrane region" description="Helical" evidence="6">
    <location>
        <begin position="132"/>
        <end position="152"/>
    </location>
</feature>
<feature type="domain" description="Glycine transporter" evidence="7">
    <location>
        <begin position="75"/>
        <end position="148"/>
    </location>
</feature>
<feature type="non-terminal residue" evidence="8">
    <location>
        <position position="158"/>
    </location>
</feature>
<keyword evidence="3 6" id="KW-0812">Transmembrane</keyword>
<evidence type="ECO:0000256" key="6">
    <source>
        <dbReference type="SAM" id="Phobius"/>
    </source>
</evidence>
<comment type="caution">
    <text evidence="8">The sequence shown here is derived from an EMBL/GenBank/DDBJ whole genome shotgun (WGS) entry which is preliminary data.</text>
</comment>
<feature type="transmembrane region" description="Helical" evidence="6">
    <location>
        <begin position="99"/>
        <end position="120"/>
    </location>
</feature>
<evidence type="ECO:0000256" key="2">
    <source>
        <dbReference type="ARBA" id="ARBA00022475"/>
    </source>
</evidence>
<dbReference type="EMBL" id="BART01037165">
    <property type="protein sequence ID" value="GAH05835.1"/>
    <property type="molecule type" value="Genomic_DNA"/>
</dbReference>
<evidence type="ECO:0000256" key="5">
    <source>
        <dbReference type="ARBA" id="ARBA00023136"/>
    </source>
</evidence>
<proteinExistence type="predicted"/>
<name>X1DBZ0_9ZZZZ</name>
<evidence type="ECO:0000313" key="8">
    <source>
        <dbReference type="EMBL" id="GAH05835.1"/>
    </source>
</evidence>
<accession>X1DBZ0</accession>
<evidence type="ECO:0000256" key="1">
    <source>
        <dbReference type="ARBA" id="ARBA00004651"/>
    </source>
</evidence>
<feature type="transmembrane region" description="Helical" evidence="6">
    <location>
        <begin position="75"/>
        <end position="93"/>
    </location>
</feature>